<protein>
    <submittedName>
        <fullName evidence="2">ATP-binding protein</fullName>
    </submittedName>
</protein>
<evidence type="ECO:0000313" key="2">
    <source>
        <dbReference type="EMBL" id="MFD1628350.1"/>
    </source>
</evidence>
<comment type="caution">
    <text evidence="2">The sequence shown here is derived from an EMBL/GenBank/DDBJ whole genome shotgun (WGS) entry which is preliminary data.</text>
</comment>
<dbReference type="Gene3D" id="3.40.50.300">
    <property type="entry name" value="P-loop containing nucleotide triphosphate hydrolases"/>
    <property type="match status" value="1"/>
</dbReference>
<dbReference type="PANTHER" id="PTHR43566:SF2">
    <property type="entry name" value="DUF4143 DOMAIN-CONTAINING PROTEIN"/>
    <property type="match status" value="1"/>
</dbReference>
<reference evidence="3" key="1">
    <citation type="journal article" date="2019" name="Int. J. Syst. Evol. Microbiol.">
        <title>The Global Catalogue of Microorganisms (GCM) 10K type strain sequencing project: providing services to taxonomists for standard genome sequencing and annotation.</title>
        <authorList>
            <consortium name="The Broad Institute Genomics Platform"/>
            <consortium name="The Broad Institute Genome Sequencing Center for Infectious Disease"/>
            <person name="Wu L."/>
            <person name="Ma J."/>
        </authorList>
    </citation>
    <scope>NUCLEOTIDE SEQUENCE [LARGE SCALE GENOMIC DNA]</scope>
    <source>
        <strain evidence="3">CCUG 53762</strain>
    </source>
</reference>
<dbReference type="InterPro" id="IPR027417">
    <property type="entry name" value="P-loop_NTPase"/>
</dbReference>
<keyword evidence="2" id="KW-0067">ATP-binding</keyword>
<name>A0ABW4I6M4_9SPHI</name>
<keyword evidence="3" id="KW-1185">Reference proteome</keyword>
<gene>
    <name evidence="2" type="ORF">ACFSAH_00595</name>
</gene>
<feature type="domain" description="AAA+ ATPase" evidence="1">
    <location>
        <begin position="16"/>
        <end position="139"/>
    </location>
</feature>
<proteinExistence type="predicted"/>
<dbReference type="CDD" id="cd00009">
    <property type="entry name" value="AAA"/>
    <property type="match status" value="1"/>
</dbReference>
<dbReference type="InterPro" id="IPR041682">
    <property type="entry name" value="AAA_14"/>
</dbReference>
<dbReference type="SMART" id="SM00382">
    <property type="entry name" value="AAA"/>
    <property type="match status" value="1"/>
</dbReference>
<dbReference type="GO" id="GO:0005524">
    <property type="term" value="F:ATP binding"/>
    <property type="evidence" value="ECO:0007669"/>
    <property type="project" value="UniProtKB-KW"/>
</dbReference>
<accession>A0ABW4I6M4</accession>
<dbReference type="Pfam" id="PF13173">
    <property type="entry name" value="AAA_14"/>
    <property type="match status" value="1"/>
</dbReference>
<dbReference type="PANTHER" id="PTHR43566">
    <property type="entry name" value="CONSERVED PROTEIN"/>
    <property type="match status" value="1"/>
</dbReference>
<keyword evidence="2" id="KW-0547">Nucleotide-binding</keyword>
<organism evidence="2 3">
    <name type="scientific">Pseudopedobacter beijingensis</name>
    <dbReference type="NCBI Taxonomy" id="1207056"/>
    <lineage>
        <taxon>Bacteria</taxon>
        <taxon>Pseudomonadati</taxon>
        <taxon>Bacteroidota</taxon>
        <taxon>Sphingobacteriia</taxon>
        <taxon>Sphingobacteriales</taxon>
        <taxon>Sphingobacteriaceae</taxon>
        <taxon>Pseudopedobacter</taxon>
    </lineage>
</organism>
<dbReference type="RefSeq" id="WP_379660737.1">
    <property type="nucleotide sequence ID" value="NZ_JBHUDG010000001.1"/>
</dbReference>
<sequence>MIFREAEAEIKELFDQFPAVGILGPRQIGKTTLALQIAESISPEPIYLDLESPSDLAKLTEPELYFNEHSNRVIILDEIQRVPELFAPLRSIIDKRKREGKKSGQFLILGSASLELLKQSSESLAGRIAYKTLSGLKPTELENDNNNRLWLRGGFPDSYLAKDDNSSFNWRQNFIATYLERDIPQFGIRIPASSLRQFWTMLAHIQGGILNLSTLAKGLGNSVPTISRYLDLLNDLFLIRKLQPWASNAGKRLVKSPKVYIRDSGLTHALLRIKNLEELSGNPIIGGSWEGFIIEMLIADLPSWALPYFYRTSAGAEIDLIIDAGNKKRIAIEIKRSLAPSISKGFTIGCEDIRATHRYFVYPGYERFPLSKEVTAIPLKEMMKELSMILSLP</sequence>
<dbReference type="EMBL" id="JBHUDG010000001">
    <property type="protein sequence ID" value="MFD1628350.1"/>
    <property type="molecule type" value="Genomic_DNA"/>
</dbReference>
<evidence type="ECO:0000313" key="3">
    <source>
        <dbReference type="Proteomes" id="UP001597118"/>
    </source>
</evidence>
<dbReference type="InterPro" id="IPR025420">
    <property type="entry name" value="DUF4143"/>
</dbReference>
<dbReference type="Proteomes" id="UP001597118">
    <property type="component" value="Unassembled WGS sequence"/>
</dbReference>
<dbReference type="SUPFAM" id="SSF52540">
    <property type="entry name" value="P-loop containing nucleoside triphosphate hydrolases"/>
    <property type="match status" value="1"/>
</dbReference>
<evidence type="ECO:0000259" key="1">
    <source>
        <dbReference type="SMART" id="SM00382"/>
    </source>
</evidence>
<dbReference type="InterPro" id="IPR003593">
    <property type="entry name" value="AAA+_ATPase"/>
</dbReference>
<dbReference type="Pfam" id="PF13635">
    <property type="entry name" value="DUF4143"/>
    <property type="match status" value="1"/>
</dbReference>